<dbReference type="AlphaFoldDB" id="A0A941F7H4"/>
<proteinExistence type="inferred from homology"/>
<dbReference type="InterPro" id="IPR002481">
    <property type="entry name" value="FUR"/>
</dbReference>
<comment type="cofactor">
    <cofactor evidence="7">
        <name>Zn(2+)</name>
        <dbReference type="ChEBI" id="CHEBI:29105"/>
    </cofactor>
    <text evidence="7">Binds 1 zinc ion per subunit.</text>
</comment>
<protein>
    <submittedName>
        <fullName evidence="8">Transcriptional repressor</fullName>
    </submittedName>
</protein>
<dbReference type="Pfam" id="PF01475">
    <property type="entry name" value="FUR"/>
    <property type="match status" value="1"/>
</dbReference>
<feature type="binding site" evidence="7">
    <location>
        <position position="133"/>
    </location>
    <ligand>
        <name>Zn(2+)</name>
        <dbReference type="ChEBI" id="CHEBI:29105"/>
    </ligand>
</feature>
<keyword evidence="9" id="KW-1185">Reference proteome</keyword>
<dbReference type="PANTHER" id="PTHR33202:SF22">
    <property type="entry name" value="HYDROGEN PEROXIDE SENSITIVE REPRESSOR"/>
    <property type="match status" value="1"/>
</dbReference>
<evidence type="ECO:0000256" key="2">
    <source>
        <dbReference type="ARBA" id="ARBA00022491"/>
    </source>
</evidence>
<dbReference type="EMBL" id="JAGTAR010000022">
    <property type="protein sequence ID" value="MBR8536735.1"/>
    <property type="molecule type" value="Genomic_DNA"/>
</dbReference>
<dbReference type="GO" id="GO:0003700">
    <property type="term" value="F:DNA-binding transcription factor activity"/>
    <property type="evidence" value="ECO:0007669"/>
    <property type="project" value="InterPro"/>
</dbReference>
<dbReference type="InterPro" id="IPR036390">
    <property type="entry name" value="WH_DNA-bd_sf"/>
</dbReference>
<reference evidence="8" key="2">
    <citation type="submission" date="2021-04" db="EMBL/GenBank/DDBJ databases">
        <authorList>
            <person name="Zhang T."/>
            <person name="Zhang Y."/>
            <person name="Lu D."/>
            <person name="Zuo D."/>
            <person name="Du Z."/>
        </authorList>
    </citation>
    <scope>NUCLEOTIDE SEQUENCE</scope>
    <source>
        <strain evidence="8">JR1</strain>
    </source>
</reference>
<evidence type="ECO:0000256" key="1">
    <source>
        <dbReference type="ARBA" id="ARBA00007957"/>
    </source>
</evidence>
<evidence type="ECO:0000256" key="4">
    <source>
        <dbReference type="ARBA" id="ARBA00023015"/>
    </source>
</evidence>
<gene>
    <name evidence="8" type="ORF">KDU71_14255</name>
</gene>
<reference evidence="8" key="1">
    <citation type="journal article" date="2018" name="Int. J. Syst. Evol. Microbiol.">
        <title>Carboxylicivirga sediminis sp. nov., isolated from coastal sediment.</title>
        <authorList>
            <person name="Wang F.Q."/>
            <person name="Ren L.H."/>
            <person name="Zou R.J."/>
            <person name="Sun Y.Z."/>
            <person name="Liu X.J."/>
            <person name="Jiang F."/>
            <person name="Liu L.J."/>
        </authorList>
    </citation>
    <scope>NUCLEOTIDE SEQUENCE</scope>
    <source>
        <strain evidence="8">JR1</strain>
    </source>
</reference>
<feature type="binding site" evidence="7">
    <location>
        <position position="97"/>
    </location>
    <ligand>
        <name>Zn(2+)</name>
        <dbReference type="ChEBI" id="CHEBI:29105"/>
    </ligand>
</feature>
<dbReference type="GO" id="GO:0000976">
    <property type="term" value="F:transcription cis-regulatory region binding"/>
    <property type="evidence" value="ECO:0007669"/>
    <property type="project" value="TreeGrafter"/>
</dbReference>
<keyword evidence="5" id="KW-0238">DNA-binding</keyword>
<keyword evidence="4" id="KW-0805">Transcription regulation</keyword>
<evidence type="ECO:0000256" key="5">
    <source>
        <dbReference type="ARBA" id="ARBA00023125"/>
    </source>
</evidence>
<comment type="similarity">
    <text evidence="1">Belongs to the Fur family.</text>
</comment>
<keyword evidence="6" id="KW-0804">Transcription</keyword>
<dbReference type="InterPro" id="IPR043135">
    <property type="entry name" value="Fur_C"/>
</dbReference>
<dbReference type="SUPFAM" id="SSF46785">
    <property type="entry name" value="Winged helix' DNA-binding domain"/>
    <property type="match status" value="1"/>
</dbReference>
<dbReference type="Gene3D" id="1.10.10.10">
    <property type="entry name" value="Winged helix-like DNA-binding domain superfamily/Winged helix DNA-binding domain"/>
    <property type="match status" value="1"/>
</dbReference>
<evidence type="ECO:0000256" key="6">
    <source>
        <dbReference type="ARBA" id="ARBA00023163"/>
    </source>
</evidence>
<dbReference type="PANTHER" id="PTHR33202">
    <property type="entry name" value="ZINC UPTAKE REGULATION PROTEIN"/>
    <property type="match status" value="1"/>
</dbReference>
<sequence>MMKGDIDKKLQQKNIKPTAMRELVYGVLDKNRKALSLYEIEQQFDNVDRSTIFRTLKTFQDNLLIHSVDDGSGAVKYALCDDDCTCSLDDLHYHFLCTKCGQTHCLKNIPIPAVDLPEGFNFENANFVIKGTCPNCQG</sequence>
<keyword evidence="7" id="KW-0479">Metal-binding</keyword>
<keyword evidence="3 7" id="KW-0862">Zinc</keyword>
<dbReference type="Gene3D" id="3.30.1490.190">
    <property type="match status" value="1"/>
</dbReference>
<dbReference type="GO" id="GO:0008270">
    <property type="term" value="F:zinc ion binding"/>
    <property type="evidence" value="ECO:0007669"/>
    <property type="project" value="TreeGrafter"/>
</dbReference>
<comment type="caution">
    <text evidence="8">The sequence shown here is derived from an EMBL/GenBank/DDBJ whole genome shotgun (WGS) entry which is preliminary data.</text>
</comment>
<accession>A0A941F7H4</accession>
<dbReference type="Proteomes" id="UP000679220">
    <property type="component" value="Unassembled WGS sequence"/>
</dbReference>
<evidence type="ECO:0000256" key="3">
    <source>
        <dbReference type="ARBA" id="ARBA00022833"/>
    </source>
</evidence>
<evidence type="ECO:0000256" key="7">
    <source>
        <dbReference type="PIRSR" id="PIRSR602481-1"/>
    </source>
</evidence>
<dbReference type="GO" id="GO:1900376">
    <property type="term" value="P:regulation of secondary metabolite biosynthetic process"/>
    <property type="evidence" value="ECO:0007669"/>
    <property type="project" value="TreeGrafter"/>
</dbReference>
<evidence type="ECO:0000313" key="9">
    <source>
        <dbReference type="Proteomes" id="UP000679220"/>
    </source>
</evidence>
<feature type="binding site" evidence="7">
    <location>
        <position position="100"/>
    </location>
    <ligand>
        <name>Zn(2+)</name>
        <dbReference type="ChEBI" id="CHEBI:29105"/>
    </ligand>
</feature>
<name>A0A941F7H4_9BACT</name>
<dbReference type="GO" id="GO:0045892">
    <property type="term" value="P:negative regulation of DNA-templated transcription"/>
    <property type="evidence" value="ECO:0007669"/>
    <property type="project" value="TreeGrafter"/>
</dbReference>
<keyword evidence="2" id="KW-0678">Repressor</keyword>
<evidence type="ECO:0000313" key="8">
    <source>
        <dbReference type="EMBL" id="MBR8536735.1"/>
    </source>
</evidence>
<feature type="binding site" evidence="7">
    <location>
        <position position="136"/>
    </location>
    <ligand>
        <name>Zn(2+)</name>
        <dbReference type="ChEBI" id="CHEBI:29105"/>
    </ligand>
</feature>
<dbReference type="InterPro" id="IPR036388">
    <property type="entry name" value="WH-like_DNA-bd_sf"/>
</dbReference>
<organism evidence="8 9">
    <name type="scientific">Carboxylicivirga sediminis</name>
    <dbReference type="NCBI Taxonomy" id="2006564"/>
    <lineage>
        <taxon>Bacteria</taxon>
        <taxon>Pseudomonadati</taxon>
        <taxon>Bacteroidota</taxon>
        <taxon>Bacteroidia</taxon>
        <taxon>Marinilabiliales</taxon>
        <taxon>Marinilabiliaceae</taxon>
        <taxon>Carboxylicivirga</taxon>
    </lineage>
</organism>